<proteinExistence type="inferred from homology"/>
<reference evidence="3 4" key="1">
    <citation type="submission" date="2018-10" db="EMBL/GenBank/DDBJ databases">
        <authorList>
            <person name="Criscuolo A."/>
        </authorList>
    </citation>
    <scope>NUCLEOTIDE SEQUENCE [LARGE SCALE GENOMIC DNA]</scope>
    <source>
        <strain evidence="3">DnA1</strain>
    </source>
</reference>
<dbReference type="InterPro" id="IPR042100">
    <property type="entry name" value="Bug_dom1"/>
</dbReference>
<dbReference type="Gene3D" id="3.40.190.10">
    <property type="entry name" value="Periplasmic binding protein-like II"/>
    <property type="match status" value="1"/>
</dbReference>
<dbReference type="SUPFAM" id="SSF53850">
    <property type="entry name" value="Periplasmic binding protein-like II"/>
    <property type="match status" value="1"/>
</dbReference>
<keyword evidence="2" id="KW-0732">Signal</keyword>
<evidence type="ECO:0000313" key="3">
    <source>
        <dbReference type="EMBL" id="VCU70186.1"/>
    </source>
</evidence>
<dbReference type="Gene3D" id="3.40.190.150">
    <property type="entry name" value="Bordetella uptake gene, domain 1"/>
    <property type="match status" value="1"/>
</dbReference>
<dbReference type="RefSeq" id="WP_124079688.1">
    <property type="nucleotide sequence ID" value="NZ_UWPJ01000017.1"/>
</dbReference>
<dbReference type="OrthoDB" id="8806200at2"/>
<gene>
    <name evidence="3" type="ORF">PIGHUM_02253</name>
</gene>
<dbReference type="Pfam" id="PF03401">
    <property type="entry name" value="TctC"/>
    <property type="match status" value="1"/>
</dbReference>
<dbReference type="AlphaFoldDB" id="A0A3P4B3T6"/>
<feature type="chain" id="PRO_5018237001" evidence="2">
    <location>
        <begin position="24"/>
        <end position="321"/>
    </location>
</feature>
<evidence type="ECO:0000256" key="1">
    <source>
        <dbReference type="ARBA" id="ARBA00006987"/>
    </source>
</evidence>
<dbReference type="EMBL" id="UWPJ01000017">
    <property type="protein sequence ID" value="VCU70186.1"/>
    <property type="molecule type" value="Genomic_DNA"/>
</dbReference>
<dbReference type="CDD" id="cd07012">
    <property type="entry name" value="PBP2_Bug_TTT"/>
    <property type="match status" value="1"/>
</dbReference>
<dbReference type="PANTHER" id="PTHR42928:SF5">
    <property type="entry name" value="BLR1237 PROTEIN"/>
    <property type="match status" value="1"/>
</dbReference>
<keyword evidence="4" id="KW-1185">Reference proteome</keyword>
<comment type="similarity">
    <text evidence="1">Belongs to the UPF0065 (bug) family.</text>
</comment>
<feature type="signal peptide" evidence="2">
    <location>
        <begin position="1"/>
        <end position="23"/>
    </location>
</feature>
<dbReference type="PIRSF" id="PIRSF017082">
    <property type="entry name" value="YflP"/>
    <property type="match status" value="1"/>
</dbReference>
<evidence type="ECO:0000313" key="4">
    <source>
        <dbReference type="Proteomes" id="UP000277294"/>
    </source>
</evidence>
<sequence length="321" mass="33505">MNKPRLLLAAACAVLLHAGPARAAYPERPVRIIVPVAPGGTLDTVARLAAEYMRVHLGGTFLVENKPGGNTEIGAAFAAAAAPDGYTLFVNSDSLVTSAVVSKTGKIDPVKSFAPVSLLISSPGVLVVRPGLGVKSVKEFIEAAHAKPLSVASTGTGTASQFTGMLFRQRMSLEWTDVPYSGSGPAVNDMLGGHVDAIWAMAAPLLPHIRSGRMTALAVTSRQRSDQLPGIPTVDESTAPGFVVENWTGLFAPAGTPPAVIDTLSDAMAKMMKDPKQAKLITEMGFEPIGSKPAVLADEIRQSLPKWQEVAARSGLVKPAP</sequence>
<organism evidence="3 4">
    <name type="scientific">Pigmentiphaga humi</name>
    <dbReference type="NCBI Taxonomy" id="2478468"/>
    <lineage>
        <taxon>Bacteria</taxon>
        <taxon>Pseudomonadati</taxon>
        <taxon>Pseudomonadota</taxon>
        <taxon>Betaproteobacteria</taxon>
        <taxon>Burkholderiales</taxon>
        <taxon>Alcaligenaceae</taxon>
        <taxon>Pigmentiphaga</taxon>
    </lineage>
</organism>
<protein>
    <submittedName>
        <fullName evidence="3">Tripartite tricarboxylate transporter family receptor</fullName>
    </submittedName>
</protein>
<name>A0A3P4B3T6_9BURK</name>
<dbReference type="InterPro" id="IPR005064">
    <property type="entry name" value="BUG"/>
</dbReference>
<evidence type="ECO:0000256" key="2">
    <source>
        <dbReference type="SAM" id="SignalP"/>
    </source>
</evidence>
<accession>A0A3P4B3T6</accession>
<dbReference type="Proteomes" id="UP000277294">
    <property type="component" value="Unassembled WGS sequence"/>
</dbReference>
<keyword evidence="3" id="KW-0675">Receptor</keyword>
<dbReference type="PANTHER" id="PTHR42928">
    <property type="entry name" value="TRICARBOXYLATE-BINDING PROTEIN"/>
    <property type="match status" value="1"/>
</dbReference>